<dbReference type="PANTHER" id="PTHR21549">
    <property type="entry name" value="MUTATED IN BLADDER CANCER 1"/>
    <property type="match status" value="1"/>
</dbReference>
<evidence type="ECO:0000313" key="3">
    <source>
        <dbReference type="EMBL" id="GCC22044.1"/>
    </source>
</evidence>
<accession>A0A401RV61</accession>
<feature type="coiled-coil region" evidence="2">
    <location>
        <begin position="232"/>
        <end position="259"/>
    </location>
</feature>
<reference evidence="3 4" key="1">
    <citation type="journal article" date="2018" name="Nat. Ecol. Evol.">
        <title>Shark genomes provide insights into elasmobranch evolution and the origin of vertebrates.</title>
        <authorList>
            <person name="Hara Y"/>
            <person name="Yamaguchi K"/>
            <person name="Onimaru K"/>
            <person name="Kadota M"/>
            <person name="Koyanagi M"/>
            <person name="Keeley SD"/>
            <person name="Tatsumi K"/>
            <person name="Tanaka K"/>
            <person name="Motone F"/>
            <person name="Kageyama Y"/>
            <person name="Nozu R"/>
            <person name="Adachi N"/>
            <person name="Nishimura O"/>
            <person name="Nakagawa R"/>
            <person name="Tanegashima C"/>
            <person name="Kiyatake I"/>
            <person name="Matsumoto R"/>
            <person name="Murakumo K"/>
            <person name="Nishida K"/>
            <person name="Terakita A"/>
            <person name="Kuratani S"/>
            <person name="Sato K"/>
            <person name="Hyodo S Kuraku.S."/>
        </authorList>
    </citation>
    <scope>NUCLEOTIDE SEQUENCE [LARGE SCALE GENOMIC DNA]</scope>
</reference>
<proteinExistence type="predicted"/>
<dbReference type="InterPro" id="IPR039902">
    <property type="entry name" value="CCDC148/CCDC112"/>
</dbReference>
<dbReference type="Proteomes" id="UP000287033">
    <property type="component" value="Unassembled WGS sequence"/>
</dbReference>
<comment type="caution">
    <text evidence="3">The sequence shown here is derived from an EMBL/GenBank/DDBJ whole genome shotgun (WGS) entry which is preliminary data.</text>
</comment>
<evidence type="ECO:0000256" key="2">
    <source>
        <dbReference type="SAM" id="Coils"/>
    </source>
</evidence>
<dbReference type="EMBL" id="BEZZ01000005">
    <property type="protein sequence ID" value="GCC22044.1"/>
    <property type="molecule type" value="Genomic_DNA"/>
</dbReference>
<sequence length="525" mass="63030">MSGRDLRMFITNHRADDAEKLVIRMKYGLGSQKYKPVDYEQLKALAEAKKVACLHTDLKIQKILQAGKVNKEHTLINQHQRVWWKEHPRLIEVRKKIESQLQQLLEDGNTENVFYFEMKEYGAMLQRDQEAFRTATVDPILQLKKDLKQRLIEIQHCYQGDGLNSCQIQQQVESVRTQQKMITDMLEQERSILEEQIKNIEFEEEISPHLDEIPEDVHYLECPYLNLKASVLQEFQNLNAKYKSQLEEINHQLKFMDRNCGWSEEDHWTFLVIVDLYSHETQNRNMLYMDMLLRLLPHKSRQELVQEMRAHQEEMARLEAAIAAQKRERELEQERKEREKEMCRRTMDKEKIKQFYAEKQHKREELEQKHQQRLRELKNEMAEQAKRDRERVKHRQELLQKRRQERKALILQQMQEEEERQKVLDAYWQKFSVTAQFDPVRMMGDTEASKARTGTGTQEEFLLQKPLFHLCTYTDKQVVADPRVRIEQALREAGLHNTFYAREVLSKIPPTRPPRRDMESTLFKD</sequence>
<name>A0A401RV61_CHIPU</name>
<gene>
    <name evidence="3" type="ORF">chiPu_0000428</name>
</gene>
<dbReference type="PANTHER" id="PTHR21549:SF1">
    <property type="entry name" value="COILED-COIL DOMAIN-CONTAINING PROTEIN 148"/>
    <property type="match status" value="1"/>
</dbReference>
<protein>
    <recommendedName>
        <fullName evidence="5">Coiled-coil domain-containing protein 148</fullName>
    </recommendedName>
</protein>
<dbReference type="AlphaFoldDB" id="A0A401RV61"/>
<keyword evidence="1 2" id="KW-0175">Coiled coil</keyword>
<feature type="coiled-coil region" evidence="2">
    <location>
        <begin position="301"/>
        <end position="421"/>
    </location>
</feature>
<evidence type="ECO:0000256" key="1">
    <source>
        <dbReference type="ARBA" id="ARBA00023054"/>
    </source>
</evidence>
<organism evidence="3 4">
    <name type="scientific">Chiloscyllium punctatum</name>
    <name type="common">Brownbanded bambooshark</name>
    <name type="synonym">Hemiscyllium punctatum</name>
    <dbReference type="NCBI Taxonomy" id="137246"/>
    <lineage>
        <taxon>Eukaryota</taxon>
        <taxon>Metazoa</taxon>
        <taxon>Chordata</taxon>
        <taxon>Craniata</taxon>
        <taxon>Vertebrata</taxon>
        <taxon>Chondrichthyes</taxon>
        <taxon>Elasmobranchii</taxon>
        <taxon>Galeomorphii</taxon>
        <taxon>Galeoidea</taxon>
        <taxon>Orectolobiformes</taxon>
        <taxon>Hemiscylliidae</taxon>
        <taxon>Chiloscyllium</taxon>
    </lineage>
</organism>
<dbReference type="OMA" id="KLKKYWA"/>
<evidence type="ECO:0000313" key="4">
    <source>
        <dbReference type="Proteomes" id="UP000287033"/>
    </source>
</evidence>
<dbReference type="OrthoDB" id="448087at2759"/>
<keyword evidence="4" id="KW-1185">Reference proteome</keyword>
<evidence type="ECO:0008006" key="5">
    <source>
        <dbReference type="Google" id="ProtNLM"/>
    </source>
</evidence>